<accession>A0AAV0CV09</accession>
<reference evidence="1" key="1">
    <citation type="submission" date="2022-07" db="EMBL/GenBank/DDBJ databases">
        <authorList>
            <person name="Macas J."/>
            <person name="Novak P."/>
            <person name="Neumann P."/>
        </authorList>
    </citation>
    <scope>NUCLEOTIDE SEQUENCE</scope>
</reference>
<protein>
    <submittedName>
        <fullName evidence="1">Uncharacterized protein</fullName>
    </submittedName>
</protein>
<organism evidence="1 2">
    <name type="scientific">Cuscuta epithymum</name>
    <dbReference type="NCBI Taxonomy" id="186058"/>
    <lineage>
        <taxon>Eukaryota</taxon>
        <taxon>Viridiplantae</taxon>
        <taxon>Streptophyta</taxon>
        <taxon>Embryophyta</taxon>
        <taxon>Tracheophyta</taxon>
        <taxon>Spermatophyta</taxon>
        <taxon>Magnoliopsida</taxon>
        <taxon>eudicotyledons</taxon>
        <taxon>Gunneridae</taxon>
        <taxon>Pentapetalae</taxon>
        <taxon>asterids</taxon>
        <taxon>lamiids</taxon>
        <taxon>Solanales</taxon>
        <taxon>Convolvulaceae</taxon>
        <taxon>Cuscuteae</taxon>
        <taxon>Cuscuta</taxon>
        <taxon>Cuscuta subgen. Cuscuta</taxon>
    </lineage>
</organism>
<feature type="non-terminal residue" evidence="1">
    <location>
        <position position="116"/>
    </location>
</feature>
<comment type="caution">
    <text evidence="1">The sequence shown here is derived from an EMBL/GenBank/DDBJ whole genome shotgun (WGS) entry which is preliminary data.</text>
</comment>
<dbReference type="Proteomes" id="UP001152523">
    <property type="component" value="Unassembled WGS sequence"/>
</dbReference>
<evidence type="ECO:0000313" key="2">
    <source>
        <dbReference type="Proteomes" id="UP001152523"/>
    </source>
</evidence>
<evidence type="ECO:0000313" key="1">
    <source>
        <dbReference type="EMBL" id="CAH9081997.1"/>
    </source>
</evidence>
<gene>
    <name evidence="1" type="ORF">CEPIT_LOCUS7947</name>
</gene>
<dbReference type="AlphaFoldDB" id="A0AAV0CV09"/>
<name>A0AAV0CV09_9ASTE</name>
<proteinExistence type="predicted"/>
<dbReference type="EMBL" id="CAMAPF010000037">
    <property type="protein sequence ID" value="CAH9081997.1"/>
    <property type="molecule type" value="Genomic_DNA"/>
</dbReference>
<keyword evidence="2" id="KW-1185">Reference proteome</keyword>
<sequence length="116" mass="14075">MYFPIILSDNGNKHVYCIKSAYWSNNFKIINNWFLFVTLCYQPRFKPVNFTIRLVFCLEHPLYSNRLLFWRITICKKGKLNNLFIGKIIAHNIILQTRWERKKIKELEGIFLLIEF</sequence>